<feature type="region of interest" description="Disordered" evidence="1">
    <location>
        <begin position="1"/>
        <end position="77"/>
    </location>
</feature>
<evidence type="ECO:0000256" key="1">
    <source>
        <dbReference type="SAM" id="MobiDB-lite"/>
    </source>
</evidence>
<dbReference type="EMBL" id="BAABEO010000009">
    <property type="protein sequence ID" value="GAA3677746.1"/>
    <property type="molecule type" value="Genomic_DNA"/>
</dbReference>
<evidence type="ECO:0000313" key="2">
    <source>
        <dbReference type="EMBL" id="GAA3677746.1"/>
    </source>
</evidence>
<evidence type="ECO:0000313" key="3">
    <source>
        <dbReference type="Proteomes" id="UP001500752"/>
    </source>
</evidence>
<accession>A0ABP7C4W5</accession>
<dbReference type="Proteomes" id="UP001500752">
    <property type="component" value="Unassembled WGS sequence"/>
</dbReference>
<dbReference type="RefSeq" id="WP_345149991.1">
    <property type="nucleotide sequence ID" value="NZ_BAABEO010000009.1"/>
</dbReference>
<feature type="compositionally biased region" description="Polar residues" evidence="1">
    <location>
        <begin position="30"/>
        <end position="40"/>
    </location>
</feature>
<name>A0ABP7C4W5_9MICC</name>
<keyword evidence="3" id="KW-1185">Reference proteome</keyword>
<reference evidence="3" key="1">
    <citation type="journal article" date="2019" name="Int. J. Syst. Evol. Microbiol.">
        <title>The Global Catalogue of Microorganisms (GCM) 10K type strain sequencing project: providing services to taxonomists for standard genome sequencing and annotation.</title>
        <authorList>
            <consortium name="The Broad Institute Genomics Platform"/>
            <consortium name="The Broad Institute Genome Sequencing Center for Infectious Disease"/>
            <person name="Wu L."/>
            <person name="Ma J."/>
        </authorList>
    </citation>
    <scope>NUCLEOTIDE SEQUENCE [LARGE SCALE GENOMIC DNA]</scope>
    <source>
        <strain evidence="3">JCM 30742</strain>
    </source>
</reference>
<sequence length="77" mass="8109">MTSRSRRTASSAEATRTGPSAGNSHPPIENTGTPLRQASAISLAVPQLPPTAMMPSQERTSRALRISPSPVGRDTVR</sequence>
<organism evidence="2 3">
    <name type="scientific">Arthrobacter ginkgonis</name>
    <dbReference type="NCBI Taxonomy" id="1630594"/>
    <lineage>
        <taxon>Bacteria</taxon>
        <taxon>Bacillati</taxon>
        <taxon>Actinomycetota</taxon>
        <taxon>Actinomycetes</taxon>
        <taxon>Micrococcales</taxon>
        <taxon>Micrococcaceae</taxon>
        <taxon>Arthrobacter</taxon>
    </lineage>
</organism>
<proteinExistence type="predicted"/>
<gene>
    <name evidence="2" type="ORF">GCM10023081_15010</name>
</gene>
<protein>
    <submittedName>
        <fullName evidence="2">Uncharacterized protein</fullName>
    </submittedName>
</protein>
<comment type="caution">
    <text evidence="2">The sequence shown here is derived from an EMBL/GenBank/DDBJ whole genome shotgun (WGS) entry which is preliminary data.</text>
</comment>
<feature type="compositionally biased region" description="Low complexity" evidence="1">
    <location>
        <begin position="8"/>
        <end position="17"/>
    </location>
</feature>